<name>A0A081BBP0_9HYPH</name>
<feature type="transmembrane region" description="Helical" evidence="5">
    <location>
        <begin position="51"/>
        <end position="66"/>
    </location>
</feature>
<accession>A0A081BBP0</accession>
<dbReference type="EMBL" id="BBIO01000009">
    <property type="protein sequence ID" value="GAK45458.1"/>
    <property type="molecule type" value="Genomic_DNA"/>
</dbReference>
<feature type="transmembrane region" description="Helical" evidence="5">
    <location>
        <begin position="179"/>
        <end position="196"/>
    </location>
</feature>
<feature type="transmembrane region" description="Helical" evidence="5">
    <location>
        <begin position="335"/>
        <end position="355"/>
    </location>
</feature>
<feature type="transmembrane region" description="Helical" evidence="5">
    <location>
        <begin position="78"/>
        <end position="97"/>
    </location>
</feature>
<evidence type="ECO:0000259" key="6">
    <source>
        <dbReference type="Pfam" id="PF04932"/>
    </source>
</evidence>
<keyword evidence="4 5" id="KW-0472">Membrane</keyword>
<dbReference type="InterPro" id="IPR051533">
    <property type="entry name" value="WaaL-like"/>
</dbReference>
<evidence type="ECO:0000256" key="2">
    <source>
        <dbReference type="ARBA" id="ARBA00022692"/>
    </source>
</evidence>
<keyword evidence="3 5" id="KW-1133">Transmembrane helix</keyword>
<feature type="domain" description="O-antigen ligase-related" evidence="6">
    <location>
        <begin position="208"/>
        <end position="346"/>
    </location>
</feature>
<proteinExistence type="predicted"/>
<feature type="transmembrane region" description="Helical" evidence="5">
    <location>
        <begin position="109"/>
        <end position="126"/>
    </location>
</feature>
<dbReference type="Proteomes" id="UP000028702">
    <property type="component" value="Unassembled WGS sequence"/>
</dbReference>
<dbReference type="PANTHER" id="PTHR37422">
    <property type="entry name" value="TEICHURONIC ACID BIOSYNTHESIS PROTEIN TUAE"/>
    <property type="match status" value="1"/>
</dbReference>
<reference evidence="7 8" key="1">
    <citation type="submission" date="2014-07" db="EMBL/GenBank/DDBJ databases">
        <title>Tepidicaulis marinum gen. nov., sp. nov., a novel marine bacterium denitrifying nitrate to nitrous oxide strictly under microaerobic conditions.</title>
        <authorList>
            <person name="Takeuchi M."/>
            <person name="Yamagishi T."/>
            <person name="Kamagata Y."/>
            <person name="Oshima K."/>
            <person name="Hattori M."/>
            <person name="Katayama T."/>
            <person name="Hanada S."/>
            <person name="Tamaki H."/>
            <person name="Marumo K."/>
            <person name="Maeda H."/>
            <person name="Nedachi M."/>
            <person name="Iwasaki W."/>
            <person name="Suwa Y."/>
            <person name="Sakata S."/>
        </authorList>
    </citation>
    <scope>NUCLEOTIDE SEQUENCE [LARGE SCALE GENOMIC DNA]</scope>
    <source>
        <strain evidence="7 8">MA2</strain>
    </source>
</reference>
<dbReference type="RefSeq" id="WP_045446487.1">
    <property type="nucleotide sequence ID" value="NZ_BBIO01000009.1"/>
</dbReference>
<organism evidence="7 8">
    <name type="scientific">Tepidicaulis marinus</name>
    <dbReference type="NCBI Taxonomy" id="1333998"/>
    <lineage>
        <taxon>Bacteria</taxon>
        <taxon>Pseudomonadati</taxon>
        <taxon>Pseudomonadota</taxon>
        <taxon>Alphaproteobacteria</taxon>
        <taxon>Hyphomicrobiales</taxon>
        <taxon>Parvibaculaceae</taxon>
        <taxon>Tepidicaulis</taxon>
    </lineage>
</organism>
<dbReference type="InterPro" id="IPR007016">
    <property type="entry name" value="O-antigen_ligase-rel_domated"/>
</dbReference>
<dbReference type="Pfam" id="PF04932">
    <property type="entry name" value="Wzy_C"/>
    <property type="match status" value="1"/>
</dbReference>
<evidence type="ECO:0000256" key="5">
    <source>
        <dbReference type="SAM" id="Phobius"/>
    </source>
</evidence>
<feature type="transmembrane region" description="Helical" evidence="5">
    <location>
        <begin position="241"/>
        <end position="267"/>
    </location>
</feature>
<keyword evidence="2 5" id="KW-0812">Transmembrane</keyword>
<evidence type="ECO:0000256" key="4">
    <source>
        <dbReference type="ARBA" id="ARBA00023136"/>
    </source>
</evidence>
<dbReference type="PANTHER" id="PTHR37422:SF13">
    <property type="entry name" value="LIPOPOLYSACCHARIDE BIOSYNTHESIS PROTEIN PA4999-RELATED"/>
    <property type="match status" value="1"/>
</dbReference>
<feature type="transmembrane region" description="Helical" evidence="5">
    <location>
        <begin position="27"/>
        <end position="44"/>
    </location>
</feature>
<gene>
    <name evidence="7" type="ORF">M2A_1957</name>
</gene>
<sequence>MTAPTQKQSSIAAAPASFSDFLKTDPAGAGFALLAFLCPWLAFLSPRGTGALIPVMAVLILGAHFWKNRELGPLRSASWLFVIAALLLTGASSLWAPNADFALERLSKLALFIPLGTALVLIASPDKARNSWIAKALTTGTLIALLLLALHVATRGGIYALLNPDEIAAIKLNASNKPATVMLLLTGAVFLAWRGFNLTRTAWLYIGVLFVIFALSPSQSTAAGVLVWLVAYGIAATLPRFALHLTSFGGALLILAMPFLFVGLSILDANRSLDWDAASVGARLDIWYAVSYKILGSPLYGYGVEAARFITDWSTDLAYLTRAKFHHPHNGILQIWLEFGLIGAGLAAGAWALLTRKIASFKARHRPAMIASFAAFFFVLCITYGLWQSWWVCIMAGAVALTRLVATNGSAQEGEAE</sequence>
<dbReference type="eggNOG" id="COG3307">
    <property type="taxonomic scope" value="Bacteria"/>
</dbReference>
<comment type="subcellular location">
    <subcellularLocation>
        <location evidence="1">Membrane</location>
        <topology evidence="1">Multi-pass membrane protein</topology>
    </subcellularLocation>
</comment>
<feature type="transmembrane region" description="Helical" evidence="5">
    <location>
        <begin position="132"/>
        <end position="153"/>
    </location>
</feature>
<evidence type="ECO:0000256" key="3">
    <source>
        <dbReference type="ARBA" id="ARBA00022989"/>
    </source>
</evidence>
<comment type="caution">
    <text evidence="7">The sequence shown here is derived from an EMBL/GenBank/DDBJ whole genome shotgun (WGS) entry which is preliminary data.</text>
</comment>
<dbReference type="STRING" id="1333998.M2A_1957"/>
<feature type="transmembrane region" description="Helical" evidence="5">
    <location>
        <begin position="202"/>
        <end position="229"/>
    </location>
</feature>
<evidence type="ECO:0000313" key="7">
    <source>
        <dbReference type="EMBL" id="GAK45458.1"/>
    </source>
</evidence>
<evidence type="ECO:0000256" key="1">
    <source>
        <dbReference type="ARBA" id="ARBA00004141"/>
    </source>
</evidence>
<feature type="transmembrane region" description="Helical" evidence="5">
    <location>
        <begin position="367"/>
        <end position="387"/>
    </location>
</feature>
<keyword evidence="8" id="KW-1185">Reference proteome</keyword>
<evidence type="ECO:0000313" key="8">
    <source>
        <dbReference type="Proteomes" id="UP000028702"/>
    </source>
</evidence>
<protein>
    <recommendedName>
        <fullName evidence="6">O-antigen ligase-related domain-containing protein</fullName>
    </recommendedName>
</protein>
<dbReference type="AlphaFoldDB" id="A0A081BBP0"/>
<dbReference type="GO" id="GO:0016020">
    <property type="term" value="C:membrane"/>
    <property type="evidence" value="ECO:0007669"/>
    <property type="project" value="UniProtKB-SubCell"/>
</dbReference>